<feature type="domain" description="SLH" evidence="3">
    <location>
        <begin position="262"/>
        <end position="332"/>
    </location>
</feature>
<keyword evidence="1" id="KW-0802">TPR repeat</keyword>
<dbReference type="InterPro" id="IPR011990">
    <property type="entry name" value="TPR-like_helical_dom_sf"/>
</dbReference>
<keyword evidence="5" id="KW-1185">Reference proteome</keyword>
<dbReference type="PROSITE" id="PS51272">
    <property type="entry name" value="SLH"/>
    <property type="match status" value="2"/>
</dbReference>
<dbReference type="PROSITE" id="PS51257">
    <property type="entry name" value="PROKAR_LIPOPROTEIN"/>
    <property type="match status" value="1"/>
</dbReference>
<feature type="chain" id="PRO_5006616383" evidence="2">
    <location>
        <begin position="20"/>
        <end position="398"/>
    </location>
</feature>
<accession>A0A0S3QSS1</accession>
<dbReference type="SMART" id="SM00028">
    <property type="entry name" value="TPR"/>
    <property type="match status" value="2"/>
</dbReference>
<dbReference type="PROSITE" id="PS50005">
    <property type="entry name" value="TPR"/>
    <property type="match status" value="2"/>
</dbReference>
<dbReference type="Gene3D" id="1.25.40.10">
    <property type="entry name" value="Tetratricopeptide repeat domain"/>
    <property type="match status" value="2"/>
</dbReference>
<feature type="repeat" description="TPR" evidence="1">
    <location>
        <begin position="32"/>
        <end position="65"/>
    </location>
</feature>
<evidence type="ECO:0000313" key="4">
    <source>
        <dbReference type="EMBL" id="BAT71364.1"/>
    </source>
</evidence>
<feature type="domain" description="SLH" evidence="3">
    <location>
        <begin position="339"/>
        <end position="398"/>
    </location>
</feature>
<dbReference type="KEGG" id="ttk:TST_0558"/>
<dbReference type="InterPro" id="IPR019734">
    <property type="entry name" value="TPR_rpt"/>
</dbReference>
<name>A0A0S3QSS1_THET7</name>
<organism evidence="4 5">
    <name type="scientific">Thermosulfidibacter takaii (strain DSM 17441 / JCM 13301 / NBRC 103674 / ABI70S6)</name>
    <dbReference type="NCBI Taxonomy" id="1298851"/>
    <lineage>
        <taxon>Bacteria</taxon>
        <taxon>Pseudomonadati</taxon>
        <taxon>Thermosulfidibacterota</taxon>
        <taxon>Thermosulfidibacteria</taxon>
        <taxon>Thermosulfidibacterales</taxon>
        <taxon>Thermosulfidibacteraceae</taxon>
    </lineage>
</organism>
<sequence length="398" mass="45527">MLRKILALLVVLSFVVACTKPKPKPVSLEDTPQHHYLQGMELIEQGSLKEAESRFDRAIYLDEDYARAYAGKSLVHAMLVDKQVDKEHAKVEVEKALELLERAVKKAKEDTDRFAVYVTAIRVYTNAHPEYWLDKAKEYFDKAVSLDEMDETGLLYYQSKAAAYYFMGVAYYKAYAFRSAEEMLAKVLSMKPGKWHDKADKLYKKVQKIVRASAEYTLTDIARRIAVKDKVGRGDVAALLVDELHLDKFFAGRIPVSSQQPKADFIPADVVNHMFKKEIMTVLKWHIRGLEPQYDETTRAYLFKPDEPLTRKELALILEDLLIKITGDQSIATKYFGMDHSPFPDVPPSAPWFNAVMNVVSRGLMETELSGEFRPNDYVDGAELILAVMKLRNVLHNY</sequence>
<dbReference type="Pfam" id="PF00395">
    <property type="entry name" value="SLH"/>
    <property type="match status" value="1"/>
</dbReference>
<evidence type="ECO:0000256" key="1">
    <source>
        <dbReference type="PROSITE-ProRule" id="PRU00339"/>
    </source>
</evidence>
<protein>
    <submittedName>
        <fullName evidence="4">S-layer protein</fullName>
    </submittedName>
</protein>
<dbReference type="RefSeq" id="WP_068549284.1">
    <property type="nucleotide sequence ID" value="NZ_AP013035.1"/>
</dbReference>
<dbReference type="Proteomes" id="UP000063234">
    <property type="component" value="Chromosome"/>
</dbReference>
<dbReference type="OrthoDB" id="1490998at2"/>
<dbReference type="InterPro" id="IPR001119">
    <property type="entry name" value="SLH_dom"/>
</dbReference>
<dbReference type="SUPFAM" id="SSF48452">
    <property type="entry name" value="TPR-like"/>
    <property type="match status" value="1"/>
</dbReference>
<dbReference type="AlphaFoldDB" id="A0A0S3QSS1"/>
<dbReference type="EMBL" id="AP013035">
    <property type="protein sequence ID" value="BAT71364.1"/>
    <property type="molecule type" value="Genomic_DNA"/>
</dbReference>
<gene>
    <name evidence="4" type="ORF">TST_0558</name>
</gene>
<dbReference type="STRING" id="1298851.TST_0558"/>
<evidence type="ECO:0000256" key="2">
    <source>
        <dbReference type="SAM" id="SignalP"/>
    </source>
</evidence>
<feature type="signal peptide" evidence="2">
    <location>
        <begin position="1"/>
        <end position="19"/>
    </location>
</feature>
<feature type="repeat" description="TPR" evidence="1">
    <location>
        <begin position="161"/>
        <end position="194"/>
    </location>
</feature>
<keyword evidence="2" id="KW-0732">Signal</keyword>
<reference evidence="5" key="1">
    <citation type="journal article" date="2018" name="Science">
        <title>A primordial and reversible TCA cycle in a facultatively chemolithoautotrophic thermophile.</title>
        <authorList>
            <person name="Nunoura T."/>
            <person name="Chikaraishi Y."/>
            <person name="Izaki R."/>
            <person name="Suwa T."/>
            <person name="Sato T."/>
            <person name="Harada T."/>
            <person name="Mori K."/>
            <person name="Kato Y."/>
            <person name="Miyazaki M."/>
            <person name="Shimamura S."/>
            <person name="Yanagawa K."/>
            <person name="Shuto A."/>
            <person name="Ohkouchi N."/>
            <person name="Fujita N."/>
            <person name="Takaki Y."/>
            <person name="Atomi H."/>
            <person name="Takai K."/>
        </authorList>
    </citation>
    <scope>NUCLEOTIDE SEQUENCE [LARGE SCALE GENOMIC DNA]</scope>
    <source>
        <strain evidence="5">DSM 17441 / JCM 13301 / NBRC 103674 / ABI70S6</strain>
    </source>
</reference>
<proteinExistence type="predicted"/>
<evidence type="ECO:0000259" key="3">
    <source>
        <dbReference type="PROSITE" id="PS51272"/>
    </source>
</evidence>
<evidence type="ECO:0000313" key="5">
    <source>
        <dbReference type="Proteomes" id="UP000063234"/>
    </source>
</evidence>